<dbReference type="RefSeq" id="WP_377904672.1">
    <property type="nucleotide sequence ID" value="NZ_JBHRZS010000006.1"/>
</dbReference>
<proteinExistence type="predicted"/>
<evidence type="ECO:0000313" key="3">
    <source>
        <dbReference type="Proteomes" id="UP001595805"/>
    </source>
</evidence>
<reference evidence="3" key="1">
    <citation type="journal article" date="2019" name="Int. J. Syst. Evol. Microbiol.">
        <title>The Global Catalogue of Microorganisms (GCM) 10K type strain sequencing project: providing services to taxonomists for standard genome sequencing and annotation.</title>
        <authorList>
            <consortium name="The Broad Institute Genomics Platform"/>
            <consortium name="The Broad Institute Genome Sequencing Center for Infectious Disease"/>
            <person name="Wu L."/>
            <person name="Ma J."/>
        </authorList>
    </citation>
    <scope>NUCLEOTIDE SEQUENCE [LARGE SCALE GENOMIC DNA]</scope>
    <source>
        <strain evidence="3">CCUG 60523</strain>
    </source>
</reference>
<dbReference type="Proteomes" id="UP001595805">
    <property type="component" value="Unassembled WGS sequence"/>
</dbReference>
<dbReference type="CDD" id="cd00038">
    <property type="entry name" value="CAP_ED"/>
    <property type="match status" value="1"/>
</dbReference>
<dbReference type="InterPro" id="IPR045641">
    <property type="entry name" value="SrpI-like"/>
</dbReference>
<accession>A0ABV8ASF0</accession>
<sequence length="461" mass="52311">MSEEAKGQVRISLPKEQARQLTTTQKTRPMMESISSRNLLKVLPWVNVVGGFYRVNRRQILEIRPNLVTFTDDNGQPKIYPPSLNQIPVFRTVQDEQLLTQIAEKAEKVEFEKDASIKSQDENSIMLYLIAIGKVSLLEDGVYNNDSVIVTLGPGQYFADFGKNVEEVRKYMAKAKTAVTIFKISEDDIKTILADDHLEDHLNELERLGKLTNRKGEALINMYSGLHDDEPSIPGTYVAYDEAPREYELYSSQTILKIHSKVADLHNNPYNQTHEQIRLTVEELREKQEYEMINNKDFGLLHSADFRQRIHTKTGPPTPDDLDELLSKRRKTKYIFAHPRAIAAFLRECTKRGIYPSTVEIDGKEVVAWRGCPILTSNKIPIVNGLTSMIAIRVGEEDQGVVGLYQMALPDEIEPSLSVRFMSIDEKAIISYLITNYYSLAVLVPDALGILENVEVGVHES</sequence>
<dbReference type="InterPro" id="IPR000595">
    <property type="entry name" value="cNMP-bd_dom"/>
</dbReference>
<dbReference type="EMBL" id="JBHRZS010000006">
    <property type="protein sequence ID" value="MFC3879856.1"/>
    <property type="molecule type" value="Genomic_DNA"/>
</dbReference>
<evidence type="ECO:0000259" key="1">
    <source>
        <dbReference type="PROSITE" id="PS50042"/>
    </source>
</evidence>
<organism evidence="2 3">
    <name type="scientific">Algoriphagus namhaensis</name>
    <dbReference type="NCBI Taxonomy" id="915353"/>
    <lineage>
        <taxon>Bacteria</taxon>
        <taxon>Pseudomonadati</taxon>
        <taxon>Bacteroidota</taxon>
        <taxon>Cytophagia</taxon>
        <taxon>Cytophagales</taxon>
        <taxon>Cyclobacteriaceae</taxon>
        <taxon>Algoriphagus</taxon>
    </lineage>
</organism>
<feature type="domain" description="Cyclic nucleotide-binding" evidence="1">
    <location>
        <begin position="90"/>
        <end position="193"/>
    </location>
</feature>
<protein>
    <submittedName>
        <fullName evidence="2">Family 2B encapsulin nanocompartment shell protein</fullName>
    </submittedName>
</protein>
<dbReference type="NCBIfam" id="NF041163">
    <property type="entry name" value="encap_f2b"/>
    <property type="match status" value="1"/>
</dbReference>
<keyword evidence="3" id="KW-1185">Reference proteome</keyword>
<name>A0ABV8ASF0_9BACT</name>
<evidence type="ECO:0000313" key="2">
    <source>
        <dbReference type="EMBL" id="MFC3879856.1"/>
    </source>
</evidence>
<dbReference type="Gene3D" id="2.60.120.10">
    <property type="entry name" value="Jelly Rolls"/>
    <property type="match status" value="1"/>
</dbReference>
<dbReference type="Pfam" id="PF19307">
    <property type="entry name" value="SrpI-like"/>
    <property type="match status" value="1"/>
</dbReference>
<dbReference type="InterPro" id="IPR014710">
    <property type="entry name" value="RmlC-like_jellyroll"/>
</dbReference>
<dbReference type="PROSITE" id="PS50042">
    <property type="entry name" value="CNMP_BINDING_3"/>
    <property type="match status" value="1"/>
</dbReference>
<dbReference type="SUPFAM" id="SSF51206">
    <property type="entry name" value="cAMP-binding domain-like"/>
    <property type="match status" value="1"/>
</dbReference>
<dbReference type="InterPro" id="IPR049817">
    <property type="entry name" value="Encap_f2b"/>
</dbReference>
<comment type="caution">
    <text evidence="2">The sequence shown here is derived from an EMBL/GenBank/DDBJ whole genome shotgun (WGS) entry which is preliminary data.</text>
</comment>
<gene>
    <name evidence="2" type="ORF">ACFOSV_06695</name>
</gene>
<dbReference type="Pfam" id="PF00027">
    <property type="entry name" value="cNMP_binding"/>
    <property type="match status" value="1"/>
</dbReference>
<dbReference type="InterPro" id="IPR018490">
    <property type="entry name" value="cNMP-bd_dom_sf"/>
</dbReference>